<evidence type="ECO:0000313" key="2">
    <source>
        <dbReference type="Proteomes" id="UP001519460"/>
    </source>
</evidence>
<dbReference type="AlphaFoldDB" id="A0ABD0LXI9"/>
<keyword evidence="2" id="KW-1185">Reference proteome</keyword>
<gene>
    <name evidence="1" type="ORF">BaRGS_00005221</name>
</gene>
<dbReference type="Proteomes" id="UP001519460">
    <property type="component" value="Unassembled WGS sequence"/>
</dbReference>
<proteinExistence type="predicted"/>
<comment type="caution">
    <text evidence="1">The sequence shown here is derived from an EMBL/GenBank/DDBJ whole genome shotgun (WGS) entry which is preliminary data.</text>
</comment>
<accession>A0ABD0LXI9</accession>
<reference evidence="1 2" key="1">
    <citation type="journal article" date="2023" name="Sci. Data">
        <title>Genome assembly of the Korean intertidal mud-creeper Batillaria attramentaria.</title>
        <authorList>
            <person name="Patra A.K."/>
            <person name="Ho P.T."/>
            <person name="Jun S."/>
            <person name="Lee S.J."/>
            <person name="Kim Y."/>
            <person name="Won Y.J."/>
        </authorList>
    </citation>
    <scope>NUCLEOTIDE SEQUENCE [LARGE SCALE GENOMIC DNA]</scope>
    <source>
        <strain evidence="1">Wonlab-2016</strain>
    </source>
</reference>
<protein>
    <submittedName>
        <fullName evidence="1">Uncharacterized protein</fullName>
    </submittedName>
</protein>
<evidence type="ECO:0000313" key="1">
    <source>
        <dbReference type="EMBL" id="KAK7503682.1"/>
    </source>
</evidence>
<name>A0ABD0LXI9_9CAEN</name>
<organism evidence="1 2">
    <name type="scientific">Batillaria attramentaria</name>
    <dbReference type="NCBI Taxonomy" id="370345"/>
    <lineage>
        <taxon>Eukaryota</taxon>
        <taxon>Metazoa</taxon>
        <taxon>Spiralia</taxon>
        <taxon>Lophotrochozoa</taxon>
        <taxon>Mollusca</taxon>
        <taxon>Gastropoda</taxon>
        <taxon>Caenogastropoda</taxon>
        <taxon>Sorbeoconcha</taxon>
        <taxon>Cerithioidea</taxon>
        <taxon>Batillariidae</taxon>
        <taxon>Batillaria</taxon>
    </lineage>
</organism>
<dbReference type="EMBL" id="JACVVK020000019">
    <property type="protein sequence ID" value="KAK7503682.1"/>
    <property type="molecule type" value="Genomic_DNA"/>
</dbReference>
<sequence length="86" mass="9564">MWDESSTASSPLRATILFSPRGLAGSPLPWRKSDLAAKLHNSVTQLLPLGQTVERARRNLCHTVRVPMRSRLGESCITDRLVVVRV</sequence>